<keyword evidence="2" id="KW-1185">Reference proteome</keyword>
<dbReference type="RefSeq" id="WP_344320878.1">
    <property type="nucleotide sequence ID" value="NZ_BAAASZ010000008.1"/>
</dbReference>
<evidence type="ECO:0000313" key="2">
    <source>
        <dbReference type="Proteomes" id="UP001501638"/>
    </source>
</evidence>
<organism evidence="1 2">
    <name type="scientific">Streptomyces macrosporus</name>
    <dbReference type="NCBI Taxonomy" id="44032"/>
    <lineage>
        <taxon>Bacteria</taxon>
        <taxon>Bacillati</taxon>
        <taxon>Actinomycetota</taxon>
        <taxon>Actinomycetes</taxon>
        <taxon>Kitasatosporales</taxon>
        <taxon>Streptomycetaceae</taxon>
        <taxon>Streptomyces</taxon>
    </lineage>
</organism>
<evidence type="ECO:0000313" key="1">
    <source>
        <dbReference type="EMBL" id="GAA2429522.1"/>
    </source>
</evidence>
<dbReference type="Gene3D" id="3.40.50.300">
    <property type="entry name" value="P-loop containing nucleotide triphosphate hydrolases"/>
    <property type="match status" value="1"/>
</dbReference>
<sequence length="154" mass="16733">MADAMGGLLTEAGVPNAVVDLDSLRRAWPTPAGDPFNFGLLLRNLGCVAGNYLDAGVSRLVLAGVAESRENRKRYQDAVGGELAVCRLRADLTVVRQRLVRRHDGDPGGLRWHLDRVEELDRILDRTRVEDFAVDATDGSVGEVAGAVLREVGW</sequence>
<accession>A0ABN3JJ40</accession>
<proteinExistence type="predicted"/>
<comment type="caution">
    <text evidence="1">The sequence shown here is derived from an EMBL/GenBank/DDBJ whole genome shotgun (WGS) entry which is preliminary data.</text>
</comment>
<gene>
    <name evidence="1" type="ORF">GCM10010405_10320</name>
</gene>
<dbReference type="Proteomes" id="UP001501638">
    <property type="component" value="Unassembled WGS sequence"/>
</dbReference>
<dbReference type="InterPro" id="IPR027417">
    <property type="entry name" value="P-loop_NTPase"/>
</dbReference>
<name>A0ABN3JJ40_9ACTN</name>
<reference evidence="1 2" key="1">
    <citation type="journal article" date="2019" name="Int. J. Syst. Evol. Microbiol.">
        <title>The Global Catalogue of Microorganisms (GCM) 10K type strain sequencing project: providing services to taxonomists for standard genome sequencing and annotation.</title>
        <authorList>
            <consortium name="The Broad Institute Genomics Platform"/>
            <consortium name="The Broad Institute Genome Sequencing Center for Infectious Disease"/>
            <person name="Wu L."/>
            <person name="Ma J."/>
        </authorList>
    </citation>
    <scope>NUCLEOTIDE SEQUENCE [LARGE SCALE GENOMIC DNA]</scope>
    <source>
        <strain evidence="1 2">JCM 6305</strain>
    </source>
</reference>
<protein>
    <submittedName>
        <fullName evidence="1">Uncharacterized protein</fullName>
    </submittedName>
</protein>
<dbReference type="EMBL" id="BAAASZ010000008">
    <property type="protein sequence ID" value="GAA2429522.1"/>
    <property type="molecule type" value="Genomic_DNA"/>
</dbReference>